<feature type="compositionally biased region" description="Polar residues" evidence="2">
    <location>
        <begin position="1042"/>
        <end position="1054"/>
    </location>
</feature>
<dbReference type="Proteomes" id="UP000184300">
    <property type="component" value="Unassembled WGS sequence"/>
</dbReference>
<feature type="compositionally biased region" description="Basic residues" evidence="2">
    <location>
        <begin position="1186"/>
        <end position="1201"/>
    </location>
</feature>
<evidence type="ECO:0000313" key="3">
    <source>
        <dbReference type="EMBL" id="OJJ86200.1"/>
    </source>
</evidence>
<feature type="compositionally biased region" description="Basic and acidic residues" evidence="2">
    <location>
        <begin position="1055"/>
        <end position="1066"/>
    </location>
</feature>
<feature type="compositionally biased region" description="Basic and acidic residues" evidence="2">
    <location>
        <begin position="1113"/>
        <end position="1126"/>
    </location>
</feature>
<dbReference type="VEuPathDB" id="FungiDB:ASPGLDRAFT_1513575"/>
<feature type="coiled-coil region" evidence="1">
    <location>
        <begin position="188"/>
        <end position="229"/>
    </location>
</feature>
<gene>
    <name evidence="3" type="ORF">ASPGLDRAFT_1513575</name>
</gene>
<feature type="compositionally biased region" description="Basic and acidic residues" evidence="2">
    <location>
        <begin position="1075"/>
        <end position="1096"/>
    </location>
</feature>
<reference evidence="4" key="1">
    <citation type="journal article" date="2017" name="Genome Biol.">
        <title>Comparative genomics reveals high biological diversity and specific adaptations in the industrially and medically important fungal genus Aspergillus.</title>
        <authorList>
            <person name="de Vries R.P."/>
            <person name="Riley R."/>
            <person name="Wiebenga A."/>
            <person name="Aguilar-Osorio G."/>
            <person name="Amillis S."/>
            <person name="Uchima C.A."/>
            <person name="Anderluh G."/>
            <person name="Asadollahi M."/>
            <person name="Askin M."/>
            <person name="Barry K."/>
            <person name="Battaglia E."/>
            <person name="Bayram O."/>
            <person name="Benocci T."/>
            <person name="Braus-Stromeyer S.A."/>
            <person name="Caldana C."/>
            <person name="Canovas D."/>
            <person name="Cerqueira G.C."/>
            <person name="Chen F."/>
            <person name="Chen W."/>
            <person name="Choi C."/>
            <person name="Clum A."/>
            <person name="Dos Santos R.A."/>
            <person name="Damasio A.R."/>
            <person name="Diallinas G."/>
            <person name="Emri T."/>
            <person name="Fekete E."/>
            <person name="Flipphi M."/>
            <person name="Freyberg S."/>
            <person name="Gallo A."/>
            <person name="Gournas C."/>
            <person name="Habgood R."/>
            <person name="Hainaut M."/>
            <person name="Harispe M.L."/>
            <person name="Henrissat B."/>
            <person name="Hilden K.S."/>
            <person name="Hope R."/>
            <person name="Hossain A."/>
            <person name="Karabika E."/>
            <person name="Karaffa L."/>
            <person name="Karanyi Z."/>
            <person name="Krasevec N."/>
            <person name="Kuo A."/>
            <person name="Kusch H."/>
            <person name="LaButti K."/>
            <person name="Lagendijk E.L."/>
            <person name="Lapidus A."/>
            <person name="Levasseur A."/>
            <person name="Lindquist E."/>
            <person name="Lipzen A."/>
            <person name="Logrieco A.F."/>
            <person name="MacCabe A."/>
            <person name="Maekelae M.R."/>
            <person name="Malavazi I."/>
            <person name="Melin P."/>
            <person name="Meyer V."/>
            <person name="Mielnichuk N."/>
            <person name="Miskei M."/>
            <person name="Molnar A.P."/>
            <person name="Mule G."/>
            <person name="Ngan C.Y."/>
            <person name="Orejas M."/>
            <person name="Orosz E."/>
            <person name="Ouedraogo J.P."/>
            <person name="Overkamp K.M."/>
            <person name="Park H.-S."/>
            <person name="Perrone G."/>
            <person name="Piumi F."/>
            <person name="Punt P.J."/>
            <person name="Ram A.F."/>
            <person name="Ramon A."/>
            <person name="Rauscher S."/>
            <person name="Record E."/>
            <person name="Riano-Pachon D.M."/>
            <person name="Robert V."/>
            <person name="Roehrig J."/>
            <person name="Ruller R."/>
            <person name="Salamov A."/>
            <person name="Salih N.S."/>
            <person name="Samson R.A."/>
            <person name="Sandor E."/>
            <person name="Sanguinetti M."/>
            <person name="Schuetze T."/>
            <person name="Sepcic K."/>
            <person name="Shelest E."/>
            <person name="Sherlock G."/>
            <person name="Sophianopoulou V."/>
            <person name="Squina F.M."/>
            <person name="Sun H."/>
            <person name="Susca A."/>
            <person name="Todd R.B."/>
            <person name="Tsang A."/>
            <person name="Unkles S.E."/>
            <person name="van de Wiele N."/>
            <person name="van Rossen-Uffink D."/>
            <person name="Oliveira J.V."/>
            <person name="Vesth T.C."/>
            <person name="Visser J."/>
            <person name="Yu J.-H."/>
            <person name="Zhou M."/>
            <person name="Andersen M.R."/>
            <person name="Archer D.B."/>
            <person name="Baker S.E."/>
            <person name="Benoit I."/>
            <person name="Brakhage A.A."/>
            <person name="Braus G.H."/>
            <person name="Fischer R."/>
            <person name="Frisvad J.C."/>
            <person name="Goldman G.H."/>
            <person name="Houbraken J."/>
            <person name="Oakley B."/>
            <person name="Pocsi I."/>
            <person name="Scazzocchio C."/>
            <person name="Seiboth B."/>
            <person name="vanKuyk P.A."/>
            <person name="Wortman J."/>
            <person name="Dyer P.S."/>
            <person name="Grigoriev I.V."/>
        </authorList>
    </citation>
    <scope>NUCLEOTIDE SEQUENCE [LARGE SCALE GENOMIC DNA]</scope>
    <source>
        <strain evidence="4">CBS 516.65</strain>
    </source>
</reference>
<feature type="compositionally biased region" description="Polar residues" evidence="2">
    <location>
        <begin position="1139"/>
        <end position="1151"/>
    </location>
</feature>
<keyword evidence="1" id="KW-0175">Coiled coil</keyword>
<proteinExistence type="predicted"/>
<feature type="region of interest" description="Disordered" evidence="2">
    <location>
        <begin position="979"/>
        <end position="1201"/>
    </location>
</feature>
<dbReference type="OrthoDB" id="4201669at2759"/>
<feature type="compositionally biased region" description="Polar residues" evidence="2">
    <location>
        <begin position="1163"/>
        <end position="1178"/>
    </location>
</feature>
<feature type="compositionally biased region" description="Polar residues" evidence="2">
    <location>
        <begin position="97"/>
        <end position="110"/>
    </location>
</feature>
<dbReference type="GeneID" id="34458500"/>
<feature type="region of interest" description="Disordered" evidence="2">
    <location>
        <begin position="96"/>
        <end position="168"/>
    </location>
</feature>
<accession>A0A1L9VQN4</accession>
<feature type="coiled-coil region" evidence="1">
    <location>
        <begin position="314"/>
        <end position="341"/>
    </location>
</feature>
<feature type="compositionally biased region" description="Polar residues" evidence="2">
    <location>
        <begin position="1"/>
        <end position="18"/>
    </location>
</feature>
<dbReference type="AlphaFoldDB" id="A0A1L9VQN4"/>
<feature type="region of interest" description="Disordered" evidence="2">
    <location>
        <begin position="1"/>
        <end position="30"/>
    </location>
</feature>
<feature type="compositionally biased region" description="Polar residues" evidence="2">
    <location>
        <begin position="1019"/>
        <end position="1028"/>
    </location>
</feature>
<dbReference type="EMBL" id="KV878893">
    <property type="protein sequence ID" value="OJJ86200.1"/>
    <property type="molecule type" value="Genomic_DNA"/>
</dbReference>
<dbReference type="STRING" id="1160497.A0A1L9VQN4"/>
<feature type="compositionally biased region" description="Basic residues" evidence="2">
    <location>
        <begin position="1097"/>
        <end position="1109"/>
    </location>
</feature>
<feature type="compositionally biased region" description="Basic residues" evidence="2">
    <location>
        <begin position="139"/>
        <end position="152"/>
    </location>
</feature>
<dbReference type="RefSeq" id="XP_022402894.1">
    <property type="nucleotide sequence ID" value="XM_022542239.1"/>
</dbReference>
<evidence type="ECO:0000256" key="2">
    <source>
        <dbReference type="SAM" id="MobiDB-lite"/>
    </source>
</evidence>
<name>A0A1L9VQN4_ASPGL</name>
<dbReference type="Gene3D" id="1.10.287.1490">
    <property type="match status" value="1"/>
</dbReference>
<evidence type="ECO:0000256" key="1">
    <source>
        <dbReference type="SAM" id="Coils"/>
    </source>
</evidence>
<feature type="region of interest" description="Disordered" evidence="2">
    <location>
        <begin position="45"/>
        <end position="67"/>
    </location>
</feature>
<feature type="compositionally biased region" description="Polar residues" evidence="2">
    <location>
        <begin position="701"/>
        <end position="715"/>
    </location>
</feature>
<sequence length="1215" mass="136412">MENQDTTPFSPEANQASSETERHPDTFPYDNDEEMILLQMAEVNDAPPTPGLKAAMEKSQYPNDTVGQQQSMPLFMERPKSSGIDVTAFCFAKPSGRNFSVKSSKPSTTKLPARELVQGKPGPAEGPAKQNKARNGLRVSKRRRTHSRKSTGRKPSAPRPVDNENPQLTEDDLFQILIMRVRQREEDNVAAANLRKQLEATASQLAEENEALRAELEAYGAQLQKKTLESKTYKAQMNTWKTKLGKFKHVLNVLGTDYQNLRGESIHLKATRSALDKESKEIRGSIDGIRAQISKVTTSVGEKKNHILESETMINTLRNDLKHSNEKARSVENQLHEERKRVMTLESYIQYHSLAQEKQLGLIRADHLGMNKKMDSAFEAMAKLWESSQTSIRSIMSPTMERCLLAINSLSEKESLDNVEIQKFADAINGFISRMDTVVPQLTKDFEKNSEANDCVRTFFKEQLQSIENQFGTDCDLHKQFSAIKEACGSLHEKLEIMGPGVCTLNATIQGVEEKESGLVRQIEEFEQSLTEARDLARQPPPVPEKENCSVTAEIMSQLEKVSEELRVAQETLQIKDTENEHVKHSFLETTEALQEAETRVASYEAKVGTLQQQAQSVESKIREELSRASVIARDQNRAKFEQRLHGILKEKEAVEKDLEKTKELLATAQQAQLQTDALTEQHQKELESLLLAKEQEVETLRNSTNESDSKSTAQETELTRLRELESFYTSQKDLLRQEIDEANQKISTLEAETALSKVDQLALQELEKKFDELQSELSRKEEEHLSIQKDLMAADTAKSALESGKAKAKGEIHALLLRVQDSERWTKAIKEKLENYGVSTSTESFPETWSKLETLLQSAIASGFPDPSSNVSLQQVSCMPAVASTPQKGDESPDERFVQTTEVIYRTHNIPRSAYCSPAGRDSCQSGGGNGTIETVPDSQMSTNIVPFSSFQTQLSPMHCSLNHDDHDANELADILTQIPQRERPAKECHDPVNDRSERSSSSTTEKGANLLSPWKRTGTNNGNQKTSEVRTPVTGPKFKNSANDARGINNTGDKQKAVTFEDQKIANTGSKRRTPESSHREMPDRSTENFERRPVRQNRRTYSRHRQTSPARERGGPKDMRADGELPYNGNKRARVSTASNYPRSQMQAQGAAEPVERRLSPTSLASGNSRQNTANEDPANKRWAGRNQKRPGRKTRGKLLHICRNSDANLCR</sequence>
<feature type="compositionally biased region" description="Basic and acidic residues" evidence="2">
    <location>
        <begin position="982"/>
        <end position="1000"/>
    </location>
</feature>
<evidence type="ECO:0000313" key="4">
    <source>
        <dbReference type="Proteomes" id="UP000184300"/>
    </source>
</evidence>
<feature type="region of interest" description="Disordered" evidence="2">
    <location>
        <begin position="698"/>
        <end position="717"/>
    </location>
</feature>
<protein>
    <submittedName>
        <fullName evidence="3">Uncharacterized protein</fullName>
    </submittedName>
</protein>
<keyword evidence="4" id="KW-1185">Reference proteome</keyword>
<organism evidence="3 4">
    <name type="scientific">Aspergillus glaucus CBS 516.65</name>
    <dbReference type="NCBI Taxonomy" id="1160497"/>
    <lineage>
        <taxon>Eukaryota</taxon>
        <taxon>Fungi</taxon>
        <taxon>Dikarya</taxon>
        <taxon>Ascomycota</taxon>
        <taxon>Pezizomycotina</taxon>
        <taxon>Eurotiomycetes</taxon>
        <taxon>Eurotiomycetidae</taxon>
        <taxon>Eurotiales</taxon>
        <taxon>Aspergillaceae</taxon>
        <taxon>Aspergillus</taxon>
        <taxon>Aspergillus subgen. Aspergillus</taxon>
    </lineage>
</organism>